<accession>A0A813RNA4</accession>
<dbReference type="Proteomes" id="UP000663828">
    <property type="component" value="Unassembled WGS sequence"/>
</dbReference>
<protein>
    <submittedName>
        <fullName evidence="2">Uncharacterized protein</fullName>
    </submittedName>
</protein>
<name>A0A813RNA4_ADIRI</name>
<evidence type="ECO:0000313" key="3">
    <source>
        <dbReference type="EMBL" id="CAF1490685.1"/>
    </source>
</evidence>
<dbReference type="AlphaFoldDB" id="A0A813RNA4"/>
<keyword evidence="1" id="KW-0812">Transmembrane</keyword>
<evidence type="ECO:0000256" key="1">
    <source>
        <dbReference type="SAM" id="Phobius"/>
    </source>
</evidence>
<comment type="caution">
    <text evidence="2">The sequence shown here is derived from an EMBL/GenBank/DDBJ whole genome shotgun (WGS) entry which is preliminary data.</text>
</comment>
<gene>
    <name evidence="3" type="ORF">EDS130_LOCUS42008</name>
    <name evidence="2" type="ORF">XAT740_LOCUS2167</name>
</gene>
<evidence type="ECO:0000313" key="4">
    <source>
        <dbReference type="Proteomes" id="UP000663828"/>
    </source>
</evidence>
<keyword evidence="4" id="KW-1185">Reference proteome</keyword>
<keyword evidence="1" id="KW-0472">Membrane</keyword>
<dbReference type="EMBL" id="CAJNOR010000072">
    <property type="protein sequence ID" value="CAF0784786.1"/>
    <property type="molecule type" value="Genomic_DNA"/>
</dbReference>
<evidence type="ECO:0000313" key="2">
    <source>
        <dbReference type="EMBL" id="CAF0784786.1"/>
    </source>
</evidence>
<proteinExistence type="predicted"/>
<feature type="transmembrane region" description="Helical" evidence="1">
    <location>
        <begin position="6"/>
        <end position="30"/>
    </location>
</feature>
<dbReference type="EMBL" id="CAJNOJ010000586">
    <property type="protein sequence ID" value="CAF1490685.1"/>
    <property type="molecule type" value="Genomic_DNA"/>
</dbReference>
<organism evidence="2 4">
    <name type="scientific">Adineta ricciae</name>
    <name type="common">Rotifer</name>
    <dbReference type="NCBI Taxonomy" id="249248"/>
    <lineage>
        <taxon>Eukaryota</taxon>
        <taxon>Metazoa</taxon>
        <taxon>Spiralia</taxon>
        <taxon>Gnathifera</taxon>
        <taxon>Rotifera</taxon>
        <taxon>Eurotatoria</taxon>
        <taxon>Bdelloidea</taxon>
        <taxon>Adinetida</taxon>
        <taxon>Adinetidae</taxon>
        <taxon>Adineta</taxon>
    </lineage>
</organism>
<dbReference type="Proteomes" id="UP000663852">
    <property type="component" value="Unassembled WGS sequence"/>
</dbReference>
<keyword evidence="1" id="KW-1133">Transmembrane helix</keyword>
<reference evidence="2" key="1">
    <citation type="submission" date="2021-02" db="EMBL/GenBank/DDBJ databases">
        <authorList>
            <person name="Nowell W R."/>
        </authorList>
    </citation>
    <scope>NUCLEOTIDE SEQUENCE</scope>
</reference>
<sequence length="184" mass="21558">MYIRIYFLPWIIFISLPAINNLPTCVRIYFITKDFFNGYKDEEFSIYDSTRKQLQYRIESDFAFGLKLKVVNQSTKQITAMIRRLSKGGVSRANFAIIDSSLNQYINGTIEKVFNMTDKYYLIQWHKHRVFIGNQFKAPVRIFQYENSSEILAILETLSNKLPDEIYFLAVGVILQTERHGGRG</sequence>